<dbReference type="InterPro" id="IPR045455">
    <property type="entry name" value="NrS-1_pol-like_helicase"/>
</dbReference>
<feature type="domain" description="SF3 helicase" evidence="5">
    <location>
        <begin position="305"/>
        <end position="466"/>
    </location>
</feature>
<dbReference type="InterPro" id="IPR014015">
    <property type="entry name" value="Helicase_SF3_DNA-vir"/>
</dbReference>
<protein>
    <submittedName>
        <fullName evidence="6">Putative DNA primase/helicase</fullName>
    </submittedName>
</protein>
<dbReference type="NCBIfam" id="TIGR01613">
    <property type="entry name" value="primase_Cterm"/>
    <property type="match status" value="1"/>
</dbReference>
<keyword evidence="1" id="KW-0547">Nucleotide-binding</keyword>
<dbReference type="EMBL" id="FNEJ01000066">
    <property type="protein sequence ID" value="SDJ60731.1"/>
    <property type="molecule type" value="Genomic_DNA"/>
</dbReference>
<name>A0A1G8V3V7_9RHOB</name>
<feature type="compositionally biased region" description="Gly residues" evidence="4">
    <location>
        <begin position="617"/>
        <end position="626"/>
    </location>
</feature>
<organism evidence="6 7">
    <name type="scientific">Salipiger marinus</name>
    <dbReference type="NCBI Taxonomy" id="555512"/>
    <lineage>
        <taxon>Bacteria</taxon>
        <taxon>Pseudomonadati</taxon>
        <taxon>Pseudomonadota</taxon>
        <taxon>Alphaproteobacteria</taxon>
        <taxon>Rhodobacterales</taxon>
        <taxon>Roseobacteraceae</taxon>
        <taxon>Salipiger</taxon>
    </lineage>
</organism>
<evidence type="ECO:0000259" key="5">
    <source>
        <dbReference type="PROSITE" id="PS51206"/>
    </source>
</evidence>
<dbReference type="InterPro" id="IPR027417">
    <property type="entry name" value="P-loop_NTPase"/>
</dbReference>
<dbReference type="GO" id="GO:0005524">
    <property type="term" value="F:ATP binding"/>
    <property type="evidence" value="ECO:0007669"/>
    <property type="project" value="UniProtKB-KW"/>
</dbReference>
<evidence type="ECO:0000256" key="2">
    <source>
        <dbReference type="ARBA" id="ARBA00022801"/>
    </source>
</evidence>
<dbReference type="Gene3D" id="3.40.50.300">
    <property type="entry name" value="P-loop containing nucleotide triphosphate hydrolases"/>
    <property type="match status" value="1"/>
</dbReference>
<dbReference type="GO" id="GO:0004386">
    <property type="term" value="F:helicase activity"/>
    <property type="evidence" value="ECO:0007669"/>
    <property type="project" value="UniProtKB-KW"/>
</dbReference>
<feature type="compositionally biased region" description="Basic and acidic residues" evidence="4">
    <location>
        <begin position="1"/>
        <end position="10"/>
    </location>
</feature>
<reference evidence="6 7" key="1">
    <citation type="submission" date="2016-10" db="EMBL/GenBank/DDBJ databases">
        <authorList>
            <person name="de Groot N.N."/>
        </authorList>
    </citation>
    <scope>NUCLEOTIDE SEQUENCE [LARGE SCALE GENOMIC DNA]</scope>
    <source>
        <strain evidence="6 7">DSM 26424</strain>
    </source>
</reference>
<dbReference type="GO" id="GO:0016787">
    <property type="term" value="F:hydrolase activity"/>
    <property type="evidence" value="ECO:0007669"/>
    <property type="project" value="UniProtKB-KW"/>
</dbReference>
<dbReference type="AlphaFoldDB" id="A0A1G8V3V7"/>
<dbReference type="SUPFAM" id="SSF52540">
    <property type="entry name" value="P-loop containing nucleoside triphosphate hydrolases"/>
    <property type="match status" value="1"/>
</dbReference>
<gene>
    <name evidence="6" type="ORF">SAMN04487993_10664</name>
</gene>
<keyword evidence="7" id="KW-1185">Reference proteome</keyword>
<sequence length="626" mass="70072">MTDRRDDVRARFAAAEDVDLPEGVAAEAQEDPKGSAEEAETGGIKGGGKKGRALTPAQQEEKACAAFPLNDTGNGHRFARYCGASALKVPRVGWHIWDGRRWHLDPDEIRVRRLAQGVPPRILKEIPHLVLEDWQLREIEGEPRARARHAALTGIKRDDLTPEQQIELEDLTQKLIGIRKLKDRKSSMKSDHRGFAKTSGNKNRIDAMLHEAIALLAQGVEDLDSDPLTVNTESCILSFSVEAARPDQGLSRTASMEEVEHAREIPVPGRARPQIITKMMPVVYDPEATCPTFDRFLARVQPAPEMRAFLQRWFGLSMTGLKIQKFAFMYGAGANGKSVLVDLIARILGDYSHMAKIESFTGRNRRGGADATPDIFPLMGARMVRASEPEEGERLQEGLIKELTGGEPILVRQLNEKFIEVHPFFKLTMSGNHKPDIRGTDDGIWRRVLLVPFDVQIPTEERDEKLGDKLWEERSGILNWLIAGLIDYLERGLQEPRQVLDATKDYRADSDPIGTFLGDACVVTGDPDDFLLARELIQGFNLWLDMRGEGMWGDRTVSLKFKHLADRYRDSRSGKTYSPGKRDATGYRGLKFLDTFRRSFDNAPRDAKGRPVASKVGGDGGTMWQT</sequence>
<keyword evidence="6" id="KW-0347">Helicase</keyword>
<dbReference type="PANTHER" id="PTHR35372:SF2">
    <property type="entry name" value="SF3 HELICASE DOMAIN-CONTAINING PROTEIN"/>
    <property type="match status" value="1"/>
</dbReference>
<proteinExistence type="predicted"/>
<feature type="region of interest" description="Disordered" evidence="4">
    <location>
        <begin position="1"/>
        <end position="54"/>
    </location>
</feature>
<dbReference type="Proteomes" id="UP000199093">
    <property type="component" value="Unassembled WGS sequence"/>
</dbReference>
<evidence type="ECO:0000256" key="4">
    <source>
        <dbReference type="SAM" id="MobiDB-lite"/>
    </source>
</evidence>
<evidence type="ECO:0000313" key="6">
    <source>
        <dbReference type="EMBL" id="SDJ60731.1"/>
    </source>
</evidence>
<dbReference type="InterPro" id="IPR014818">
    <property type="entry name" value="Phage/plasmid_primase_P4_C"/>
</dbReference>
<dbReference type="RefSeq" id="WP_089852570.1">
    <property type="nucleotide sequence ID" value="NZ_FNEJ01000066.1"/>
</dbReference>
<evidence type="ECO:0000256" key="1">
    <source>
        <dbReference type="ARBA" id="ARBA00022741"/>
    </source>
</evidence>
<dbReference type="InterPro" id="IPR051620">
    <property type="entry name" value="ORF904-like_C"/>
</dbReference>
<dbReference type="Pfam" id="PF08706">
    <property type="entry name" value="D5_N"/>
    <property type="match status" value="1"/>
</dbReference>
<feature type="region of interest" description="Disordered" evidence="4">
    <location>
        <begin position="602"/>
        <end position="626"/>
    </location>
</feature>
<evidence type="ECO:0000313" key="7">
    <source>
        <dbReference type="Proteomes" id="UP000199093"/>
    </source>
</evidence>
<accession>A0A1G8V3V7</accession>
<dbReference type="SMART" id="SM00885">
    <property type="entry name" value="D5_N"/>
    <property type="match status" value="1"/>
</dbReference>
<evidence type="ECO:0000256" key="3">
    <source>
        <dbReference type="ARBA" id="ARBA00022840"/>
    </source>
</evidence>
<dbReference type="Pfam" id="PF19263">
    <property type="entry name" value="DUF5906"/>
    <property type="match status" value="1"/>
</dbReference>
<dbReference type="PROSITE" id="PS51206">
    <property type="entry name" value="SF3_HELICASE_1"/>
    <property type="match status" value="1"/>
</dbReference>
<dbReference type="STRING" id="555512.SAMN04487993_10664"/>
<dbReference type="PANTHER" id="PTHR35372">
    <property type="entry name" value="ATP BINDING PROTEIN-RELATED"/>
    <property type="match status" value="1"/>
</dbReference>
<dbReference type="InterPro" id="IPR006500">
    <property type="entry name" value="Helicase_put_C_phage/plasmid"/>
</dbReference>
<keyword evidence="3" id="KW-0067">ATP-binding</keyword>
<keyword evidence="2" id="KW-0378">Hydrolase</keyword>